<dbReference type="Proteomes" id="UP000215902">
    <property type="component" value="Unassembled WGS sequence"/>
</dbReference>
<evidence type="ECO:0000256" key="2">
    <source>
        <dbReference type="ARBA" id="ARBA00022448"/>
    </source>
</evidence>
<evidence type="ECO:0000313" key="11">
    <source>
        <dbReference type="Proteomes" id="UP000215902"/>
    </source>
</evidence>
<dbReference type="GO" id="GO:0015175">
    <property type="term" value="F:neutral L-amino acid transmembrane transporter activity"/>
    <property type="evidence" value="ECO:0007669"/>
    <property type="project" value="TreeGrafter"/>
</dbReference>
<keyword evidence="6 8" id="KW-0472">Membrane</keyword>
<dbReference type="InterPro" id="IPR036458">
    <property type="entry name" value="Na:dicarbo_symporter_sf"/>
</dbReference>
<gene>
    <name evidence="10" type="ORF">BOX15_Mlig009731g2</name>
</gene>
<proteinExistence type="inferred from homology"/>
<evidence type="ECO:0000256" key="4">
    <source>
        <dbReference type="ARBA" id="ARBA00022847"/>
    </source>
</evidence>
<feature type="region of interest" description="Disordered" evidence="9">
    <location>
        <begin position="1"/>
        <end position="68"/>
    </location>
</feature>
<feature type="transmembrane region" description="Helical" evidence="8">
    <location>
        <begin position="507"/>
        <end position="532"/>
    </location>
</feature>
<keyword evidence="3 8" id="KW-0812">Transmembrane</keyword>
<feature type="transmembrane region" description="Helical" evidence="8">
    <location>
        <begin position="470"/>
        <end position="495"/>
    </location>
</feature>
<comment type="subcellular location">
    <subcellularLocation>
        <location evidence="1 8">Membrane</location>
        <topology evidence="1 8">Multi-pass membrane protein</topology>
    </subcellularLocation>
</comment>
<dbReference type="PANTHER" id="PTHR11958">
    <property type="entry name" value="SODIUM/DICARBOXYLATE SYMPORTER-RELATED"/>
    <property type="match status" value="1"/>
</dbReference>
<feature type="transmembrane region" description="Helical" evidence="8">
    <location>
        <begin position="205"/>
        <end position="231"/>
    </location>
</feature>
<evidence type="ECO:0000313" key="10">
    <source>
        <dbReference type="EMBL" id="PAA83797.1"/>
    </source>
</evidence>
<dbReference type="Gene3D" id="1.10.3860.10">
    <property type="entry name" value="Sodium:dicarboxylate symporter"/>
    <property type="match status" value="1"/>
</dbReference>
<dbReference type="GO" id="GO:0005313">
    <property type="term" value="F:L-glutamate transmembrane transporter activity"/>
    <property type="evidence" value="ECO:0007669"/>
    <property type="project" value="TreeGrafter"/>
</dbReference>
<dbReference type="GO" id="GO:0005886">
    <property type="term" value="C:plasma membrane"/>
    <property type="evidence" value="ECO:0007669"/>
    <property type="project" value="TreeGrafter"/>
</dbReference>
<dbReference type="PANTHER" id="PTHR11958:SF63">
    <property type="entry name" value="AMINO ACID TRANSPORTER"/>
    <property type="match status" value="1"/>
</dbReference>
<feature type="transmembrane region" description="Helical" evidence="8">
    <location>
        <begin position="178"/>
        <end position="199"/>
    </location>
</feature>
<evidence type="ECO:0000256" key="7">
    <source>
        <dbReference type="ARBA" id="ARBA00023180"/>
    </source>
</evidence>
<comment type="similarity">
    <text evidence="8">Belongs to the dicarboxylate/amino acid:cation symporter (DAACS) (TC 2.A.23) family.</text>
</comment>
<dbReference type="GO" id="GO:0015501">
    <property type="term" value="F:glutamate:sodium symporter activity"/>
    <property type="evidence" value="ECO:0007669"/>
    <property type="project" value="TreeGrafter"/>
</dbReference>
<dbReference type="OrthoDB" id="5877963at2759"/>
<feature type="transmembrane region" description="Helical" evidence="8">
    <location>
        <begin position="133"/>
        <end position="157"/>
    </location>
</feature>
<evidence type="ECO:0000256" key="6">
    <source>
        <dbReference type="ARBA" id="ARBA00023136"/>
    </source>
</evidence>
<dbReference type="STRING" id="282301.A0A267GEC6"/>
<dbReference type="InterPro" id="IPR018107">
    <property type="entry name" value="Na-dicarboxylate_symporter_CS"/>
</dbReference>
<sequence length="590" mass="64047">MKRKTVSFNISELTSKLRLETRKTPGLDTPKTSGLETQTTPGLETPKTPGLETPKTPGLETPKTPGLETQTTLGLETQTTLGLETQTTPKTLFVPKQDRRFGDNPTRRKSRRRQSRCRKIFNRCATCCSQHKVGILTALTLLSMLLGLAFGWLVRAAHPSPLAVLLIGYPGELFMRMLKVLVLPLVVSSLVAGLCSLNTNNSSKLGVFTLVYSFLTNWSAVLIGILFVMLIKPGNSQIKRQLDIGEFGIHGGSNRTIYHIFDLFRNLFPDNIMVATFNLVETKLVSESDNSSEPRNNSITSITRKFNSVFALDTMLVGKSETNVLGMLCISIIFALVVKQMGDRAQPVIDLFNILNNVVMRFVKVIMWCSPIGIFSLIGKQAIQMDDPGVTLRSLGLYCATVSVGLFTHSCLVQAVSYFVLARSNPFKFFRGIFQAYITALGTASSAATLPITSRCLEENNGIERKISRFVLPIGVTVNMNGTALYLAAATIFIAQVNEVPLGALEIVAVSLMATLAAIGTAGLPGGALATISMVVSALGLPIDDTTLIAKVDWLLDHQRTAVNILGDGFCAGILNNMNRRAAAQASPRS</sequence>
<name>A0A267GEC6_9PLAT</name>
<keyword evidence="2 8" id="KW-0813">Transport</keyword>
<feature type="transmembrane region" description="Helical" evidence="8">
    <location>
        <begin position="395"/>
        <end position="420"/>
    </location>
</feature>
<feature type="transmembrane region" description="Helical" evidence="8">
    <location>
        <begin position="362"/>
        <end position="383"/>
    </location>
</feature>
<keyword evidence="4 8" id="KW-0769">Symport</keyword>
<dbReference type="InterPro" id="IPR001991">
    <property type="entry name" value="Na-dicarboxylate_symporter"/>
</dbReference>
<keyword evidence="11" id="KW-1185">Reference proteome</keyword>
<feature type="compositionally biased region" description="Polar residues" evidence="9">
    <location>
        <begin position="30"/>
        <end position="42"/>
    </location>
</feature>
<evidence type="ECO:0000256" key="9">
    <source>
        <dbReference type="SAM" id="MobiDB-lite"/>
    </source>
</evidence>
<dbReference type="PRINTS" id="PR00173">
    <property type="entry name" value="EDTRNSPORT"/>
</dbReference>
<keyword evidence="7" id="KW-0325">Glycoprotein</keyword>
<evidence type="ECO:0000256" key="1">
    <source>
        <dbReference type="ARBA" id="ARBA00004141"/>
    </source>
</evidence>
<organism evidence="10 11">
    <name type="scientific">Macrostomum lignano</name>
    <dbReference type="NCBI Taxonomy" id="282301"/>
    <lineage>
        <taxon>Eukaryota</taxon>
        <taxon>Metazoa</taxon>
        <taxon>Spiralia</taxon>
        <taxon>Lophotrochozoa</taxon>
        <taxon>Platyhelminthes</taxon>
        <taxon>Rhabditophora</taxon>
        <taxon>Macrostomorpha</taxon>
        <taxon>Macrostomida</taxon>
        <taxon>Macrostomidae</taxon>
        <taxon>Macrostomum</taxon>
    </lineage>
</organism>
<feature type="compositionally biased region" description="Basic and acidic residues" evidence="9">
    <location>
        <begin position="15"/>
        <end position="25"/>
    </location>
</feature>
<comment type="caution">
    <text evidence="10">The sequence shown here is derived from an EMBL/GenBank/DDBJ whole genome shotgun (WGS) entry which is preliminary data.</text>
</comment>
<evidence type="ECO:0000256" key="8">
    <source>
        <dbReference type="RuleBase" id="RU361216"/>
    </source>
</evidence>
<keyword evidence="5 8" id="KW-1133">Transmembrane helix</keyword>
<accession>A0A267GEC6</accession>
<dbReference type="SUPFAM" id="SSF118215">
    <property type="entry name" value="Proton glutamate symport protein"/>
    <property type="match status" value="1"/>
</dbReference>
<dbReference type="AlphaFoldDB" id="A0A267GEC6"/>
<dbReference type="EMBL" id="NIVC01000405">
    <property type="protein sequence ID" value="PAA83797.1"/>
    <property type="molecule type" value="Genomic_DNA"/>
</dbReference>
<dbReference type="InterPro" id="IPR050746">
    <property type="entry name" value="DAACS"/>
</dbReference>
<feature type="transmembrane region" description="Helical" evidence="8">
    <location>
        <begin position="324"/>
        <end position="342"/>
    </location>
</feature>
<dbReference type="Pfam" id="PF00375">
    <property type="entry name" value="SDF"/>
    <property type="match status" value="1"/>
</dbReference>
<reference evidence="10 11" key="1">
    <citation type="submission" date="2017-06" db="EMBL/GenBank/DDBJ databases">
        <title>A platform for efficient transgenesis in Macrostomum lignano, a flatworm model organism for stem cell research.</title>
        <authorList>
            <person name="Berezikov E."/>
        </authorList>
    </citation>
    <scope>NUCLEOTIDE SEQUENCE [LARGE SCALE GENOMIC DNA]</scope>
    <source>
        <strain evidence="10">DV1</strain>
        <tissue evidence="10">Whole organism</tissue>
    </source>
</reference>
<dbReference type="PROSITE" id="PS00713">
    <property type="entry name" value="NA_DICARBOXYL_SYMP_1"/>
    <property type="match status" value="1"/>
</dbReference>
<evidence type="ECO:0000256" key="3">
    <source>
        <dbReference type="ARBA" id="ARBA00022692"/>
    </source>
</evidence>
<evidence type="ECO:0000256" key="5">
    <source>
        <dbReference type="ARBA" id="ARBA00022989"/>
    </source>
</evidence>
<protein>
    <recommendedName>
        <fullName evidence="8">Amino acid transporter</fullName>
    </recommendedName>
</protein>
<feature type="compositionally biased region" description="Polar residues" evidence="9">
    <location>
        <begin position="1"/>
        <end position="14"/>
    </location>
</feature>